<dbReference type="SMART" id="SM00174">
    <property type="entry name" value="RHO"/>
    <property type="match status" value="1"/>
</dbReference>
<dbReference type="AlphaFoldDB" id="A0A8S1XP36"/>
<dbReference type="OrthoDB" id="299331at2759"/>
<dbReference type="SMART" id="SM00175">
    <property type="entry name" value="RAB"/>
    <property type="match status" value="1"/>
</dbReference>
<dbReference type="PANTHER" id="PTHR47979">
    <property type="entry name" value="DRAB11-RELATED"/>
    <property type="match status" value="1"/>
</dbReference>
<dbReference type="GO" id="GO:0003924">
    <property type="term" value="F:GTPase activity"/>
    <property type="evidence" value="ECO:0007669"/>
    <property type="project" value="InterPro"/>
</dbReference>
<dbReference type="InterPro" id="IPR005225">
    <property type="entry name" value="Small_GTP-bd"/>
</dbReference>
<comment type="similarity">
    <text evidence="1">Belongs to the small GTPase superfamily. Rab family.</text>
</comment>
<protein>
    <submittedName>
        <fullName evidence="2">Uncharacterized protein</fullName>
    </submittedName>
</protein>
<proteinExistence type="inferred from homology"/>
<gene>
    <name evidence="2" type="ORF">POCTA_138.1.T1280192</name>
</gene>
<dbReference type="Proteomes" id="UP000683925">
    <property type="component" value="Unassembled WGS sequence"/>
</dbReference>
<evidence type="ECO:0000313" key="3">
    <source>
        <dbReference type="Proteomes" id="UP000683925"/>
    </source>
</evidence>
<dbReference type="SMART" id="SM00173">
    <property type="entry name" value="RAS"/>
    <property type="match status" value="1"/>
</dbReference>
<comment type="caution">
    <text evidence="2">The sequence shown here is derived from an EMBL/GenBank/DDBJ whole genome shotgun (WGS) entry which is preliminary data.</text>
</comment>
<name>A0A8S1XP36_PAROT</name>
<dbReference type="PROSITE" id="PS51419">
    <property type="entry name" value="RAB"/>
    <property type="match status" value="1"/>
</dbReference>
<evidence type="ECO:0000256" key="1">
    <source>
        <dbReference type="ARBA" id="ARBA00006270"/>
    </source>
</evidence>
<accession>A0A8S1XP36</accession>
<dbReference type="FunFam" id="3.40.50.300:FF:004953">
    <property type="entry name" value="Uncharacterized protein"/>
    <property type="match status" value="1"/>
</dbReference>
<sequence>MNQNQQLELSKEKVPLFKFILIGDQSVGKSCIVQRYQNEEFKHNIKATIGVEFIKKLVQVDKGLVELQIWDTAGQEQFRSVIRGFYRGSAAVFIVYSVNQKESFDQLSIWMNEIEQHAHPEIIKVLVGNKCDLSREVQTEEAESFMNNNKFSLFFETSAKTGENVEEAFIQSAKLVLLKYFSSESFRQATRVNKKSADPINIIKSFSETQSFEGQSPNIQKNQNQSSCC</sequence>
<dbReference type="NCBIfam" id="TIGR00231">
    <property type="entry name" value="small_GTP"/>
    <property type="match status" value="1"/>
</dbReference>
<dbReference type="Pfam" id="PF00071">
    <property type="entry name" value="Ras"/>
    <property type="match status" value="1"/>
</dbReference>
<dbReference type="CDD" id="cd00154">
    <property type="entry name" value="Rab"/>
    <property type="match status" value="1"/>
</dbReference>
<dbReference type="InterPro" id="IPR050209">
    <property type="entry name" value="Rab_GTPases_membrane_traffic"/>
</dbReference>
<dbReference type="PROSITE" id="PS51420">
    <property type="entry name" value="RHO"/>
    <property type="match status" value="1"/>
</dbReference>
<dbReference type="PROSITE" id="PS51421">
    <property type="entry name" value="RAS"/>
    <property type="match status" value="1"/>
</dbReference>
<evidence type="ECO:0000313" key="2">
    <source>
        <dbReference type="EMBL" id="CAD8203001.1"/>
    </source>
</evidence>
<dbReference type="EMBL" id="CAJJDP010000128">
    <property type="protein sequence ID" value="CAD8203001.1"/>
    <property type="molecule type" value="Genomic_DNA"/>
</dbReference>
<dbReference type="GO" id="GO:0005525">
    <property type="term" value="F:GTP binding"/>
    <property type="evidence" value="ECO:0007669"/>
    <property type="project" value="InterPro"/>
</dbReference>
<dbReference type="InterPro" id="IPR001806">
    <property type="entry name" value="Small_GTPase"/>
</dbReference>
<reference evidence="2" key="1">
    <citation type="submission" date="2021-01" db="EMBL/GenBank/DDBJ databases">
        <authorList>
            <consortium name="Genoscope - CEA"/>
            <person name="William W."/>
        </authorList>
    </citation>
    <scope>NUCLEOTIDE SEQUENCE</scope>
</reference>
<keyword evidence="3" id="KW-1185">Reference proteome</keyword>
<organism evidence="2 3">
    <name type="scientific">Paramecium octaurelia</name>
    <dbReference type="NCBI Taxonomy" id="43137"/>
    <lineage>
        <taxon>Eukaryota</taxon>
        <taxon>Sar</taxon>
        <taxon>Alveolata</taxon>
        <taxon>Ciliophora</taxon>
        <taxon>Intramacronucleata</taxon>
        <taxon>Oligohymenophorea</taxon>
        <taxon>Peniculida</taxon>
        <taxon>Parameciidae</taxon>
        <taxon>Paramecium</taxon>
    </lineage>
</organism>
<dbReference type="SMART" id="SM00176">
    <property type="entry name" value="RAN"/>
    <property type="match status" value="1"/>
</dbReference>
<dbReference type="OMA" id="KSCIVER"/>